<proteinExistence type="predicted"/>
<evidence type="ECO:0000313" key="17">
    <source>
        <dbReference type="Proteomes" id="UP000291713"/>
    </source>
</evidence>
<dbReference type="EMBL" id="SHTN01000015">
    <property type="protein sequence ID" value="TCF83805.1"/>
    <property type="molecule type" value="Genomic_DNA"/>
</dbReference>
<name>A0A0S2MCP4_BIFLL</name>
<dbReference type="Proteomes" id="UP000291881">
    <property type="component" value="Unassembled WGS sequence"/>
</dbReference>
<protein>
    <recommendedName>
        <fullName evidence="28">Efflux-type transporter</fullName>
    </recommendedName>
</protein>
<dbReference type="Proteomes" id="UP000293319">
    <property type="component" value="Unassembled WGS sequence"/>
</dbReference>
<evidence type="ECO:0000313" key="24">
    <source>
        <dbReference type="Proteomes" id="UP000293475"/>
    </source>
</evidence>
<evidence type="ECO:0000313" key="9">
    <source>
        <dbReference type="EMBL" id="TCF46242.1"/>
    </source>
</evidence>
<dbReference type="Proteomes" id="UP000292692">
    <property type="component" value="Unassembled WGS sequence"/>
</dbReference>
<dbReference type="RefSeq" id="WP_007052178.1">
    <property type="nucleotide sequence ID" value="NZ_AP022379.1"/>
</dbReference>
<evidence type="ECO:0000313" key="20">
    <source>
        <dbReference type="Proteomes" id="UP000292692"/>
    </source>
</evidence>
<dbReference type="EMBL" id="SHPO01000017">
    <property type="protein sequence ID" value="TCD78180.1"/>
    <property type="molecule type" value="Genomic_DNA"/>
</dbReference>
<evidence type="ECO:0008006" key="28">
    <source>
        <dbReference type="Google" id="ProtNLM"/>
    </source>
</evidence>
<evidence type="ECO:0000313" key="27">
    <source>
        <dbReference type="Proteomes" id="UP000593918"/>
    </source>
</evidence>
<dbReference type="EMBL" id="SHSD01000020">
    <property type="protein sequence ID" value="TCF10563.1"/>
    <property type="molecule type" value="Genomic_DNA"/>
</dbReference>
<evidence type="ECO:0000313" key="26">
    <source>
        <dbReference type="Proteomes" id="UP000294241"/>
    </source>
</evidence>
<accession>A0A0S2MCP4</accession>
<dbReference type="EMBL" id="SHPM01000018">
    <property type="protein sequence ID" value="TCD74483.1"/>
    <property type="molecule type" value="Genomic_DNA"/>
</dbReference>
<dbReference type="Proteomes" id="UP000294241">
    <property type="component" value="Unassembled WGS sequence"/>
</dbReference>
<evidence type="ECO:0000256" key="1">
    <source>
        <dbReference type="SAM" id="Phobius"/>
    </source>
</evidence>
<dbReference type="Proteomes" id="UP000291226">
    <property type="component" value="Unassembled WGS sequence"/>
</dbReference>
<dbReference type="EMBL" id="CP062943">
    <property type="protein sequence ID" value="QOL54634.1"/>
    <property type="molecule type" value="Genomic_DNA"/>
</dbReference>
<dbReference type="EMBL" id="SHTC01000013">
    <property type="protein sequence ID" value="TCF58662.1"/>
    <property type="molecule type" value="Genomic_DNA"/>
</dbReference>
<dbReference type="EMBL" id="SHSV01000014">
    <property type="protein sequence ID" value="TCF46242.1"/>
    <property type="molecule type" value="Genomic_DNA"/>
</dbReference>
<evidence type="ECO:0000313" key="12">
    <source>
        <dbReference type="EMBL" id="TCF70060.1"/>
    </source>
</evidence>
<keyword evidence="1" id="KW-0812">Transmembrane</keyword>
<dbReference type="EMBL" id="SHPS01000018">
    <property type="protein sequence ID" value="TCD85997.1"/>
    <property type="molecule type" value="Genomic_DNA"/>
</dbReference>
<evidence type="ECO:0000313" key="22">
    <source>
        <dbReference type="Proteomes" id="UP000293137"/>
    </source>
</evidence>
<dbReference type="EMBL" id="SHST01000023">
    <property type="protein sequence ID" value="TCF39684.1"/>
    <property type="molecule type" value="Genomic_DNA"/>
</dbReference>
<dbReference type="Proteomes" id="UP000293475">
    <property type="component" value="Unassembled WGS sequence"/>
</dbReference>
<evidence type="ECO:0000313" key="18">
    <source>
        <dbReference type="Proteomes" id="UP000291881"/>
    </source>
</evidence>
<feature type="transmembrane region" description="Helical" evidence="1">
    <location>
        <begin position="36"/>
        <end position="58"/>
    </location>
</feature>
<evidence type="ECO:0000313" key="6">
    <source>
        <dbReference type="EMBL" id="TCE44647.1"/>
    </source>
</evidence>
<dbReference type="Proteomes" id="UP000292478">
    <property type="component" value="Unassembled WGS sequence"/>
</dbReference>
<dbReference type="Proteomes" id="UP000293137">
    <property type="component" value="Unassembled WGS sequence"/>
</dbReference>
<dbReference type="AlphaFoldDB" id="A0A0S2MCP4"/>
<evidence type="ECO:0000313" key="21">
    <source>
        <dbReference type="Proteomes" id="UP000292787"/>
    </source>
</evidence>
<keyword evidence="1" id="KW-0472">Membrane</keyword>
<evidence type="ECO:0000313" key="4">
    <source>
        <dbReference type="EMBL" id="TCD78180.1"/>
    </source>
</evidence>
<evidence type="ECO:0000313" key="8">
    <source>
        <dbReference type="EMBL" id="TCF39684.1"/>
    </source>
</evidence>
<evidence type="ECO:0000313" key="2">
    <source>
        <dbReference type="EMBL" id="QOL54634.1"/>
    </source>
</evidence>
<dbReference type="Proteomes" id="UP000593918">
    <property type="component" value="Chromosome"/>
</dbReference>
<evidence type="ECO:0000313" key="13">
    <source>
        <dbReference type="EMBL" id="TCF83805.1"/>
    </source>
</evidence>
<reference evidence="15 16" key="1">
    <citation type="journal article" date="2018" name="Sci. Rep.">
        <title>Genomic diversity and distribution of Bifidobacterium longum subsp. longum across the human lifespan.</title>
        <authorList>
            <person name="Odamaki T."/>
            <person name="Bottacini F."/>
            <person name="Kato K."/>
            <person name="Mitsuyama E."/>
            <person name="Yoshida K."/>
            <person name="Horigome A."/>
            <person name="Xiao J.Z."/>
            <person name="van Sinderen D."/>
        </authorList>
    </citation>
    <scope>NUCLEOTIDE SEQUENCE [LARGE SCALE GENOMIC DNA]</scope>
    <source>
        <strain evidence="3 25">MCC10002</strain>
        <strain evidence="4 24">MCC10004</strain>
        <strain evidence="5 18">MCC10009</strain>
        <strain evidence="6 23">MCC10044</strain>
        <strain evidence="7 15">MCC10083</strain>
        <strain evidence="8 26">MCC10100</strain>
        <strain evidence="9 20">MCC10102</strain>
        <strain evidence="10 19">MCC10113</strain>
        <strain evidence="11 21">MCC10116</strain>
        <strain evidence="12 22">MCC10118</strain>
        <strain evidence="14 17">MCC10120</strain>
        <strain evidence="13 16">MCC10126</strain>
    </source>
</reference>
<reference evidence="2 27" key="3">
    <citation type="submission" date="2020-10" db="EMBL/GenBank/DDBJ databases">
        <title>Genome sequencing of Bifidobacterium longum subsp. longum KCTC 5915.</title>
        <authorList>
            <person name="Kim J."/>
        </authorList>
    </citation>
    <scope>NUCLEOTIDE SEQUENCE [LARGE SCALE GENOMIC DNA]</scope>
    <source>
        <strain evidence="2 27">KCTC 5915</strain>
    </source>
</reference>
<organism evidence="13 16">
    <name type="scientific">Bifidobacterium longum subsp. longum</name>
    <dbReference type="NCBI Taxonomy" id="1679"/>
    <lineage>
        <taxon>Bacteria</taxon>
        <taxon>Bacillati</taxon>
        <taxon>Actinomycetota</taxon>
        <taxon>Actinomycetes</taxon>
        <taxon>Bifidobacteriales</taxon>
        <taxon>Bifidobacteriaceae</taxon>
        <taxon>Bifidobacterium</taxon>
    </lineage>
</organism>
<evidence type="ECO:0000313" key="16">
    <source>
        <dbReference type="Proteomes" id="UP000291501"/>
    </source>
</evidence>
<evidence type="ECO:0000313" key="25">
    <source>
        <dbReference type="Proteomes" id="UP000293701"/>
    </source>
</evidence>
<dbReference type="EMBL" id="SHTU01000015">
    <property type="protein sequence ID" value="TCF95278.1"/>
    <property type="molecule type" value="Genomic_DNA"/>
</dbReference>
<dbReference type="Proteomes" id="UP000291501">
    <property type="component" value="Unassembled WGS sequence"/>
</dbReference>
<evidence type="ECO:0000313" key="11">
    <source>
        <dbReference type="EMBL" id="TCF64543.1"/>
    </source>
</evidence>
<evidence type="ECO:0000313" key="7">
    <source>
        <dbReference type="EMBL" id="TCF10563.1"/>
    </source>
</evidence>
<evidence type="ECO:0000313" key="23">
    <source>
        <dbReference type="Proteomes" id="UP000293319"/>
    </source>
</evidence>
<dbReference type="Proteomes" id="UP000293701">
    <property type="component" value="Unassembled WGS sequence"/>
</dbReference>
<evidence type="ECO:0000313" key="10">
    <source>
        <dbReference type="EMBL" id="TCF58662.1"/>
    </source>
</evidence>
<sequence length="62" mass="6760">MTFEQSATLKTQPQTSGTISAADAVMQSARDERIPGKLICTIMAVVIVIVFVAMLHALRNRK</sequence>
<evidence type="ECO:0000313" key="3">
    <source>
        <dbReference type="EMBL" id="TCD74483.1"/>
    </source>
</evidence>
<evidence type="ECO:0000313" key="5">
    <source>
        <dbReference type="EMBL" id="TCD85997.1"/>
    </source>
</evidence>
<evidence type="ECO:0000313" key="15">
    <source>
        <dbReference type="Proteomes" id="UP000291226"/>
    </source>
</evidence>
<dbReference type="EMBL" id="SHTH01000008">
    <property type="protein sequence ID" value="TCF70060.1"/>
    <property type="molecule type" value="Genomic_DNA"/>
</dbReference>
<dbReference type="GeneID" id="69578019"/>
<gene>
    <name evidence="2" type="ORF">BL5915_07290</name>
    <name evidence="3" type="ORF">MCC10002_0996</name>
    <name evidence="4" type="ORF">MCC10004_0925</name>
    <name evidence="5" type="ORF">MCC10009_0893</name>
    <name evidence="6" type="ORF">MCC10044_0798</name>
    <name evidence="7" type="ORF">MCC10083_0847</name>
    <name evidence="8" type="ORF">MCC10100_0924</name>
    <name evidence="9" type="ORF">MCC10102_0889</name>
    <name evidence="10" type="ORF">MCC10113_1016</name>
    <name evidence="11" type="ORF">MCC10116_0901</name>
    <name evidence="12" type="ORF">MCC10118_0883</name>
    <name evidence="14" type="ORF">MCC10120_0917</name>
    <name evidence="13" type="ORF">MCC10126_0884</name>
</gene>
<dbReference type="Proteomes" id="UP000292787">
    <property type="component" value="Unassembled WGS sequence"/>
</dbReference>
<dbReference type="Proteomes" id="UP000291713">
    <property type="component" value="Unassembled WGS sequence"/>
</dbReference>
<keyword evidence="1" id="KW-1133">Transmembrane helix</keyword>
<evidence type="ECO:0000313" key="19">
    <source>
        <dbReference type="Proteomes" id="UP000292478"/>
    </source>
</evidence>
<dbReference type="EMBL" id="SHQV01000012">
    <property type="protein sequence ID" value="TCE44647.1"/>
    <property type="molecule type" value="Genomic_DNA"/>
</dbReference>
<evidence type="ECO:0000313" key="14">
    <source>
        <dbReference type="EMBL" id="TCF95278.1"/>
    </source>
</evidence>
<dbReference type="EMBL" id="SHTF01000011">
    <property type="protein sequence ID" value="TCF64543.1"/>
    <property type="molecule type" value="Genomic_DNA"/>
</dbReference>
<reference evidence="13" key="2">
    <citation type="submission" date="2019-02" db="EMBL/GenBank/DDBJ databases">
        <authorList>
            <person name="Odamaki T."/>
        </authorList>
    </citation>
    <scope>NUCLEOTIDE SEQUENCE</scope>
    <source>
        <strain evidence="3">MCC10002</strain>
        <strain evidence="4">MCC10004</strain>
        <strain evidence="5">MCC10009</strain>
        <strain evidence="6">MCC10044</strain>
        <strain evidence="7">MCC10083</strain>
        <strain evidence="8">MCC10100</strain>
        <strain evidence="9">MCC10102</strain>
        <strain evidence="10">MCC10113</strain>
        <strain evidence="11">MCC10116</strain>
        <strain evidence="12">MCC10118</strain>
        <strain evidence="14">MCC10120</strain>
        <strain evidence="13">MCC10126</strain>
    </source>
</reference>